<protein>
    <recommendedName>
        <fullName evidence="3">Lipoprotein</fullName>
    </recommendedName>
</protein>
<dbReference type="EMBL" id="CVLB01000002">
    <property type="protein sequence ID" value="CRF34977.1"/>
    <property type="molecule type" value="Genomic_DNA"/>
</dbReference>
<dbReference type="OrthoDB" id="306591at2"/>
<gene>
    <name evidence="1" type="ORF">BRSU_2373</name>
</gene>
<accession>A0A0G4K9R7</accession>
<dbReference type="RefSeq" id="WP_048595617.1">
    <property type="nucleotide sequence ID" value="NZ_CVLB01000002.1"/>
</dbReference>
<dbReference type="AlphaFoldDB" id="A0A0G4K9R7"/>
<proteinExistence type="predicted"/>
<dbReference type="PROSITE" id="PS51257">
    <property type="entry name" value="PROKAR_LIPOPROTEIN"/>
    <property type="match status" value="1"/>
</dbReference>
<reference evidence="2" key="1">
    <citation type="submission" date="2015-04" db="EMBL/GenBank/DDBJ databases">
        <authorList>
            <person name="Mushtaq Mamoona"/>
        </authorList>
    </citation>
    <scope>NUCLEOTIDE SEQUENCE [LARGE SCALE GENOMIC DNA]</scope>
    <source>
        <strain evidence="2">AN4859/03</strain>
    </source>
</reference>
<evidence type="ECO:0000313" key="2">
    <source>
        <dbReference type="Proteomes" id="UP000043763"/>
    </source>
</evidence>
<keyword evidence="2" id="KW-1185">Reference proteome</keyword>
<dbReference type="Proteomes" id="UP000043763">
    <property type="component" value="Unassembled WGS sequence"/>
</dbReference>
<evidence type="ECO:0000313" key="1">
    <source>
        <dbReference type="EMBL" id="CRF34977.1"/>
    </source>
</evidence>
<evidence type="ECO:0008006" key="3">
    <source>
        <dbReference type="Google" id="ProtNLM"/>
    </source>
</evidence>
<name>A0A0G4K9R7_9SPIR</name>
<organism evidence="1 2">
    <name type="scientific">Brachyspira suanatina</name>
    <dbReference type="NCBI Taxonomy" id="381802"/>
    <lineage>
        <taxon>Bacteria</taxon>
        <taxon>Pseudomonadati</taxon>
        <taxon>Spirochaetota</taxon>
        <taxon>Spirochaetia</taxon>
        <taxon>Brachyspirales</taxon>
        <taxon>Brachyspiraceae</taxon>
        <taxon>Brachyspira</taxon>
    </lineage>
</organism>
<sequence>MIKKTIYYIFTFLLFIFFISCRNNSNNVTNPTSYSNPATETINKYTVKGIDNKYNSTWKFFNADSTGNDSVDVVISDGGISGLVISNKTDKVNFDKNAIYSIKEENKNKYYDRYYGYIVSSDNWVGEIQFPTDEFETVGFIYIKNKKTSDIIVGMIDKAPGPREGIDKGYWGKRSRTNNGLKRTVDIQGDFVTYYENEVQKIKIPSKFFELSKGDGFYGYSIMLGLLYPGVSINVYNSKNSSILPSVYFEYIDYNYYLDIQLRDDGVPISAKYNKKETIYSSGDMLYSKEN</sequence>